<dbReference type="InterPro" id="IPR012677">
    <property type="entry name" value="Nucleotide-bd_a/b_plait_sf"/>
</dbReference>
<evidence type="ECO:0000256" key="2">
    <source>
        <dbReference type="SAM" id="MobiDB-lite"/>
    </source>
</evidence>
<dbReference type="OrthoDB" id="431169at2759"/>
<reference evidence="4 5" key="1">
    <citation type="submission" date="2016-02" db="EMBL/GenBank/DDBJ databases">
        <title>Genome analysis of coral dinoflagellate symbionts highlights evolutionary adaptations to a symbiotic lifestyle.</title>
        <authorList>
            <person name="Aranda M."/>
            <person name="Li Y."/>
            <person name="Liew Y.J."/>
            <person name="Baumgarten S."/>
            <person name="Simakov O."/>
            <person name="Wilson M."/>
            <person name="Piel J."/>
            <person name="Ashoor H."/>
            <person name="Bougouffa S."/>
            <person name="Bajic V.B."/>
            <person name="Ryu T."/>
            <person name="Ravasi T."/>
            <person name="Bayer T."/>
            <person name="Micklem G."/>
            <person name="Kim H."/>
            <person name="Bhak J."/>
            <person name="Lajeunesse T.C."/>
            <person name="Voolstra C.R."/>
        </authorList>
    </citation>
    <scope>NUCLEOTIDE SEQUENCE [LARGE SCALE GENOMIC DNA]</scope>
    <source>
        <strain evidence="4 5">CCMP2467</strain>
    </source>
</reference>
<name>A0A1Q9E5I8_SYMMI</name>
<feature type="domain" description="RRM" evidence="3">
    <location>
        <begin position="39"/>
        <end position="115"/>
    </location>
</feature>
<dbReference type="SUPFAM" id="SSF54928">
    <property type="entry name" value="RNA-binding domain, RBD"/>
    <property type="match status" value="1"/>
</dbReference>
<dbReference type="SMART" id="SM00360">
    <property type="entry name" value="RRM"/>
    <property type="match status" value="1"/>
</dbReference>
<evidence type="ECO:0000256" key="1">
    <source>
        <dbReference type="PROSITE-ProRule" id="PRU00176"/>
    </source>
</evidence>
<evidence type="ECO:0000313" key="4">
    <source>
        <dbReference type="EMBL" id="OLQ02682.1"/>
    </source>
</evidence>
<keyword evidence="1" id="KW-0694">RNA-binding</keyword>
<dbReference type="InterPro" id="IPR000504">
    <property type="entry name" value="RRM_dom"/>
</dbReference>
<dbReference type="AlphaFoldDB" id="A0A1Q9E5I8"/>
<gene>
    <name evidence="4" type="ORF">AK812_SmicGene14463</name>
</gene>
<accession>A0A1Q9E5I8</accession>
<dbReference type="Gene3D" id="3.30.70.330">
    <property type="match status" value="1"/>
</dbReference>
<feature type="region of interest" description="Disordered" evidence="2">
    <location>
        <begin position="1"/>
        <end position="33"/>
    </location>
</feature>
<dbReference type="InterPro" id="IPR035979">
    <property type="entry name" value="RBD_domain_sf"/>
</dbReference>
<protein>
    <recommendedName>
        <fullName evidence="3">RRM domain-containing protein</fullName>
    </recommendedName>
</protein>
<organism evidence="4 5">
    <name type="scientific">Symbiodinium microadriaticum</name>
    <name type="common">Dinoflagellate</name>
    <name type="synonym">Zooxanthella microadriatica</name>
    <dbReference type="NCBI Taxonomy" id="2951"/>
    <lineage>
        <taxon>Eukaryota</taxon>
        <taxon>Sar</taxon>
        <taxon>Alveolata</taxon>
        <taxon>Dinophyceae</taxon>
        <taxon>Suessiales</taxon>
        <taxon>Symbiodiniaceae</taxon>
        <taxon>Symbiodinium</taxon>
    </lineage>
</organism>
<evidence type="ECO:0000313" key="5">
    <source>
        <dbReference type="Proteomes" id="UP000186817"/>
    </source>
</evidence>
<dbReference type="EMBL" id="LSRX01000258">
    <property type="protein sequence ID" value="OLQ02682.1"/>
    <property type="molecule type" value="Genomic_DNA"/>
</dbReference>
<proteinExistence type="predicted"/>
<comment type="caution">
    <text evidence="4">The sequence shown here is derived from an EMBL/GenBank/DDBJ whole genome shotgun (WGS) entry which is preliminary data.</text>
</comment>
<keyword evidence="5" id="KW-1185">Reference proteome</keyword>
<dbReference type="GO" id="GO:0003723">
    <property type="term" value="F:RNA binding"/>
    <property type="evidence" value="ECO:0007669"/>
    <property type="project" value="UniProtKB-UniRule"/>
</dbReference>
<dbReference type="PROSITE" id="PS50102">
    <property type="entry name" value="RRM"/>
    <property type="match status" value="1"/>
</dbReference>
<sequence length="328" mass="36617">MSGLRRAGEDANPFGSKFRDTSGGYDAGNGQRTYTKPSYTLFVTGIPDAESSDSVEEVFALDKGFLQCRPVGHKSRRMVFVDYDAIEHATRAMQAHQGFKWEDVDEGLKIDYDQDARSKRNTALDQGIYDKFYPIGARTAKLESESELFARLREQSEQPTSLSVRKSILKNSKTGSKAFKAAFQVKAKDSTPASEEAEQSEPQAPEGAGKGLAPGQRVPSHRCLYFMPPGQPGGLDTQPMEGLSVLQHWRQDKDPGEKRLAMYPAMWLRQLTTSRWVSAPQFGGGEVIEGDEIFALVSYQASNKQMWIFTLYLHLKSSVGFRIEDHEL</sequence>
<evidence type="ECO:0000259" key="3">
    <source>
        <dbReference type="PROSITE" id="PS50102"/>
    </source>
</evidence>
<dbReference type="Proteomes" id="UP000186817">
    <property type="component" value="Unassembled WGS sequence"/>
</dbReference>
<feature type="region of interest" description="Disordered" evidence="2">
    <location>
        <begin position="184"/>
        <end position="216"/>
    </location>
</feature>